<evidence type="ECO:0000313" key="3">
    <source>
        <dbReference type="Proteomes" id="UP000013086"/>
    </source>
</evidence>
<dbReference type="HOGENOM" id="CLU_1700408_0_0_6"/>
<evidence type="ECO:0000259" key="1">
    <source>
        <dbReference type="Pfam" id="PF13673"/>
    </source>
</evidence>
<dbReference type="InterPro" id="IPR016181">
    <property type="entry name" value="Acyl_CoA_acyltransferase"/>
</dbReference>
<name>N8Q611_9GAMM</name>
<dbReference type="AlphaFoldDB" id="N8Q611"/>
<dbReference type="OrthoDB" id="7678938at2"/>
<protein>
    <recommendedName>
        <fullName evidence="1">N-acetyltransferase domain-containing protein</fullName>
    </recommendedName>
</protein>
<dbReference type="SUPFAM" id="SSF55729">
    <property type="entry name" value="Acyl-CoA N-acyltransferases (Nat)"/>
    <property type="match status" value="1"/>
</dbReference>
<dbReference type="Gene3D" id="3.40.630.30">
    <property type="match status" value="1"/>
</dbReference>
<accession>N8Q611</accession>
<dbReference type="EMBL" id="APOH01000022">
    <property type="protein sequence ID" value="ENU18623.1"/>
    <property type="molecule type" value="Genomic_DNA"/>
</dbReference>
<dbReference type="PATRIC" id="fig|1217715.3.peg.2878"/>
<comment type="caution">
    <text evidence="2">The sequence shown here is derived from an EMBL/GenBank/DDBJ whole genome shotgun (WGS) entry which is preliminary data.</text>
</comment>
<sequence>MAGYAIVFPGIKECIEDENRIYEVINDHGTIFAIVIDNKYRGNKLFKLLIDTIKEKYSEIQAECFPKLVPLYEREGFVAITSNDAQVVMQYAEVLPLVDSYKVNSGNHDQAFSRVDGIYKDIICQYGETRVAEANIDIDAATKLVAEIARKIFN</sequence>
<gene>
    <name evidence="2" type="ORF">F994_02945</name>
</gene>
<dbReference type="Proteomes" id="UP000013086">
    <property type="component" value="Unassembled WGS sequence"/>
</dbReference>
<organism evidence="2 3">
    <name type="scientific">Acinetobacter bohemicus ANC 3994</name>
    <dbReference type="NCBI Taxonomy" id="1217715"/>
    <lineage>
        <taxon>Bacteria</taxon>
        <taxon>Pseudomonadati</taxon>
        <taxon>Pseudomonadota</taxon>
        <taxon>Gammaproteobacteria</taxon>
        <taxon>Moraxellales</taxon>
        <taxon>Moraxellaceae</taxon>
        <taxon>Acinetobacter</taxon>
    </lineage>
</organism>
<evidence type="ECO:0000313" key="2">
    <source>
        <dbReference type="EMBL" id="ENU18623.1"/>
    </source>
</evidence>
<proteinExistence type="predicted"/>
<dbReference type="RefSeq" id="WP_004649577.1">
    <property type="nucleotide sequence ID" value="NZ_KB849167.1"/>
</dbReference>
<reference evidence="2 3" key="1">
    <citation type="submission" date="2013-02" db="EMBL/GenBank/DDBJ databases">
        <title>The Genome Sequence of Acinetobacter sp. ANC 3994.</title>
        <authorList>
            <consortium name="The Broad Institute Genome Sequencing Platform"/>
            <consortium name="The Broad Institute Genome Sequencing Center for Infectious Disease"/>
            <person name="Cerqueira G."/>
            <person name="Feldgarden M."/>
            <person name="Courvalin P."/>
            <person name="Perichon B."/>
            <person name="Grillot-Courvalin C."/>
            <person name="Clermont D."/>
            <person name="Rocha E."/>
            <person name="Yoon E.-J."/>
            <person name="Nemec A."/>
            <person name="Walker B."/>
            <person name="Young S.K."/>
            <person name="Zeng Q."/>
            <person name="Gargeya S."/>
            <person name="Fitzgerald M."/>
            <person name="Haas B."/>
            <person name="Abouelleil A."/>
            <person name="Alvarado L."/>
            <person name="Arachchi H.M."/>
            <person name="Berlin A.M."/>
            <person name="Chapman S.B."/>
            <person name="Dewar J."/>
            <person name="Goldberg J."/>
            <person name="Griggs A."/>
            <person name="Gujja S."/>
            <person name="Hansen M."/>
            <person name="Howarth C."/>
            <person name="Imamovic A."/>
            <person name="Larimer J."/>
            <person name="McCowan C."/>
            <person name="Murphy C."/>
            <person name="Neiman D."/>
            <person name="Pearson M."/>
            <person name="Priest M."/>
            <person name="Roberts A."/>
            <person name="Saif S."/>
            <person name="Shea T."/>
            <person name="Sisk P."/>
            <person name="Sykes S."/>
            <person name="Wortman J."/>
            <person name="Nusbaum C."/>
            <person name="Birren B."/>
        </authorList>
    </citation>
    <scope>NUCLEOTIDE SEQUENCE [LARGE SCALE GENOMIC DNA]</scope>
    <source>
        <strain evidence="2 3">ANC 3994</strain>
    </source>
</reference>
<dbReference type="InterPro" id="IPR000182">
    <property type="entry name" value="GNAT_dom"/>
</dbReference>
<feature type="domain" description="N-acetyltransferase" evidence="1">
    <location>
        <begin position="26"/>
        <end position="83"/>
    </location>
</feature>
<dbReference type="Pfam" id="PF13673">
    <property type="entry name" value="Acetyltransf_10"/>
    <property type="match status" value="1"/>
</dbReference>